<dbReference type="OrthoDB" id="2913095at2759"/>
<organism evidence="5 6">
    <name type="scientific">Penicillium capsulatum</name>
    <dbReference type="NCBI Taxonomy" id="69766"/>
    <lineage>
        <taxon>Eukaryota</taxon>
        <taxon>Fungi</taxon>
        <taxon>Dikarya</taxon>
        <taxon>Ascomycota</taxon>
        <taxon>Pezizomycotina</taxon>
        <taxon>Eurotiomycetes</taxon>
        <taxon>Eurotiomycetidae</taxon>
        <taxon>Eurotiales</taxon>
        <taxon>Aspergillaceae</taxon>
        <taxon>Penicillium</taxon>
    </lineage>
</organism>
<evidence type="ECO:0000259" key="3">
    <source>
        <dbReference type="Pfam" id="PF17109"/>
    </source>
</evidence>
<evidence type="ECO:0000256" key="1">
    <source>
        <dbReference type="ARBA" id="ARBA00022737"/>
    </source>
</evidence>
<evidence type="ECO:0000313" key="6">
    <source>
        <dbReference type="Proteomes" id="UP001146351"/>
    </source>
</evidence>
<name>A0A9W9HR16_9EURO</name>
<evidence type="ECO:0000259" key="4">
    <source>
        <dbReference type="Pfam" id="PF24883"/>
    </source>
</evidence>
<evidence type="ECO:0008006" key="7">
    <source>
        <dbReference type="Google" id="ProtNLM"/>
    </source>
</evidence>
<comment type="caution">
    <text evidence="5">The sequence shown here is derived from an EMBL/GenBank/DDBJ whole genome shotgun (WGS) entry which is preliminary data.</text>
</comment>
<evidence type="ECO:0000313" key="5">
    <source>
        <dbReference type="EMBL" id="KAJ5155257.1"/>
    </source>
</evidence>
<dbReference type="Proteomes" id="UP001146351">
    <property type="component" value="Unassembled WGS sequence"/>
</dbReference>
<keyword evidence="6" id="KW-1185">Reference proteome</keyword>
<protein>
    <recommendedName>
        <fullName evidence="7">Fungal STAND N-terminal Goodbye domain-containing protein</fullName>
    </recommendedName>
</protein>
<reference evidence="5" key="2">
    <citation type="journal article" date="2023" name="IMA Fungus">
        <title>Comparative genomic study of the Penicillium genus elucidates a diverse pangenome and 15 lateral gene transfer events.</title>
        <authorList>
            <person name="Petersen C."/>
            <person name="Sorensen T."/>
            <person name="Nielsen M.R."/>
            <person name="Sondergaard T.E."/>
            <person name="Sorensen J.L."/>
            <person name="Fitzpatrick D.A."/>
            <person name="Frisvad J.C."/>
            <person name="Nielsen K.L."/>
        </authorList>
    </citation>
    <scope>NUCLEOTIDE SEQUENCE</scope>
    <source>
        <strain evidence="5">IBT 21917</strain>
    </source>
</reference>
<dbReference type="SMART" id="SM00028">
    <property type="entry name" value="TPR"/>
    <property type="match status" value="2"/>
</dbReference>
<dbReference type="InterPro" id="IPR056884">
    <property type="entry name" value="NPHP3-like_N"/>
</dbReference>
<dbReference type="Gene3D" id="1.25.40.10">
    <property type="entry name" value="Tetratricopeptide repeat domain"/>
    <property type="match status" value="1"/>
</dbReference>
<feature type="region of interest" description="Disordered" evidence="2">
    <location>
        <begin position="1"/>
        <end position="21"/>
    </location>
</feature>
<dbReference type="Pfam" id="PF17109">
    <property type="entry name" value="Goodbye"/>
    <property type="match status" value="1"/>
</dbReference>
<dbReference type="SUPFAM" id="SSF48452">
    <property type="entry name" value="TPR-like"/>
    <property type="match status" value="1"/>
</dbReference>
<evidence type="ECO:0000256" key="2">
    <source>
        <dbReference type="SAM" id="MobiDB-lite"/>
    </source>
</evidence>
<dbReference type="PANTHER" id="PTHR10039">
    <property type="entry name" value="AMELOGENIN"/>
    <property type="match status" value="1"/>
</dbReference>
<reference evidence="5" key="1">
    <citation type="submission" date="2022-11" db="EMBL/GenBank/DDBJ databases">
        <authorList>
            <person name="Petersen C."/>
        </authorList>
    </citation>
    <scope>NUCLEOTIDE SEQUENCE</scope>
    <source>
        <strain evidence="5">IBT 21917</strain>
    </source>
</reference>
<dbReference type="InterPro" id="IPR019734">
    <property type="entry name" value="TPR_rpt"/>
</dbReference>
<keyword evidence="1" id="KW-0677">Repeat</keyword>
<accession>A0A9W9HR16</accession>
<proteinExistence type="predicted"/>
<dbReference type="Pfam" id="PF24883">
    <property type="entry name" value="NPHP3_N"/>
    <property type="match status" value="1"/>
</dbReference>
<dbReference type="PANTHER" id="PTHR10039:SF17">
    <property type="entry name" value="FUNGAL STAND N-TERMINAL GOODBYE DOMAIN-CONTAINING PROTEIN-RELATED"/>
    <property type="match status" value="1"/>
</dbReference>
<dbReference type="EMBL" id="JAPQKO010000006">
    <property type="protein sequence ID" value="KAJ5155257.1"/>
    <property type="molecule type" value="Genomic_DNA"/>
</dbReference>
<dbReference type="InterPro" id="IPR011990">
    <property type="entry name" value="TPR-like_helical_dom_sf"/>
</dbReference>
<sequence length="1372" mass="154837">MEVAAPSNVPTGADAEANKELASAWRDMEEKMHELASLSHGKNYDENLTADNVRENLQAIQNRKKSEKMDKVKRVFNDSLQVIGVVGGMVAEAASQVFAPAGQCYNALNFVIAAYQGYQRAFESLDSVFAACNDFLNRLTDYVQANMSKNMSMICCDVLRHFVYVCERAIRLRSSALFKVTTYAKIAFLSKDEFSDMLSTMDGLANRELLQSTADTYLNAKEAADNSKIARELLEGDRSEKADEKKERKDKATLVKILAFDQGASTWDSHAEAPIASWGSTYQNIRLNTVADTGNWLFKTNAFRAWAKKKSDTPVLAVVGGEASGKSFLAANAISHLRAHGSGEEMDSRHLVGFFFLNEKKANAGINALGKSIIWQFANSDASYMQSVALTAEEDGQIDPKDILTKLLLHNHKALESIDATFYIVINKLGDEKENVHDGVVDFLKNASLSSNKSVRILFTATQGTVDKLNKRGLSFPALSMSENTDDIRKYVDTHMDRVGVLSRKEDDQVVKLRNEILKTLPQKTKRNYYMIDNFLERISSMDLDKDILKALDEAGGDLSLRIGADVQRLNQIRTAEELGEINTIIIWITFAMERMTVEKMQAVLQFRNEAVSLVPLEERLRKKFLLFEIDNDGCVDFRSEKIPPALRVRASTTKDEEKSGDKVNKGEVDILKHFLGTVCPPDLVNKLQLHQHFDSKLKPQQEQIFREDENTAHFHLAKTCLGVLVDEDAVSLKVLRGYAARHLMDHMSEVNLTLIDSELKKGIGNNLVRLFRFGPAIDNLFWAKRPQPAYPEWIFDQDAMKVITNWLKHTSPDLENDTKAEAWMKGVLDGHIPLQALLEPSVLRMAEYVFQKFESKEVTYAAFQIVELFVSEIDPIPRPASGHKEKAPPMTQRIEDWCQEKLQVKDKTSFWHFQMATIFHHRGEISNATDRCRQAIHMDKKNWRAGLLLAELTDSKKESKDILKKLVGRYEGNASWMEKHPGSFGEMTYNLGNIYWEGERFDDAIAWYNKCLLHPDPQYAIPFKILSRFSSSQKFQEIIDAVNVIQKENYLTPMMTTLEYLAGEKNMNTFLLDAALDRGMFNSFPVIYQNATQAAIKAKDFPVSFNLQHSYASALSALPGTSTETVRELLEGAARDVPYTGLDPAAAFFIVGYRLGTIYLGNAKRAKDDGNEEDANKWLRRMSEVVPEQVPEDQMRLPLRLFSARYYVVYKDLKAARKAVHNTLKLAIELLSDKDDSNDMFAYTKILFTVIPFKDVDNAATALALMKLESPNQAFSLPCSCGCGATWDAPGDMYWCMDCIKVLLTPKCKDAVKAPNTVNKVCHQSHDHLYIPPWDAKKMSAVPKDQVPYKGNVITMKKWKGILGDDYKLSK</sequence>
<gene>
    <name evidence="5" type="ORF">N7492_008060</name>
</gene>
<feature type="domain" description="Nephrocystin 3-like N-terminal" evidence="4">
    <location>
        <begin position="292"/>
        <end position="460"/>
    </location>
</feature>
<feature type="domain" description="Fungal STAND N-terminal Goodbye" evidence="3">
    <location>
        <begin position="43"/>
        <end position="142"/>
    </location>
</feature>
<dbReference type="InterPro" id="IPR031350">
    <property type="entry name" value="Goodbye_dom"/>
</dbReference>